<reference evidence="3 4" key="1">
    <citation type="submission" date="2015-11" db="EMBL/GenBank/DDBJ databases">
        <title>Genomic analysis of 38 Legionella species identifies large and diverse effector repertoires.</title>
        <authorList>
            <person name="Burstein D."/>
            <person name="Amaro F."/>
            <person name="Zusman T."/>
            <person name="Lifshitz Z."/>
            <person name="Cohen O."/>
            <person name="Gilbert J.A."/>
            <person name="Pupko T."/>
            <person name="Shuman H.A."/>
            <person name="Segal G."/>
        </authorList>
    </citation>
    <scope>NUCLEOTIDE SEQUENCE [LARGE SCALE GENOMIC DNA]</scope>
    <source>
        <strain evidence="3 4">Mt.St.Helens-9</strain>
    </source>
</reference>
<protein>
    <submittedName>
        <fullName evidence="3">Putative phosphoribosyl transferase</fullName>
    </submittedName>
</protein>
<feature type="domain" description="Dienelactone hydrolase" evidence="2">
    <location>
        <begin position="96"/>
        <end position="203"/>
    </location>
</feature>
<sequence length="227" mass="24679">MINLSTNREHETTITLDEVKLDGILHIPSKATGLVLFVHGSGSSRLSRRNQYVASVLNKAGLATLLFDLLTPSEESIDIYTREYRFNIPLLCQRLIDTTHWCLIQPATRHLQIGYFGSSTGGGAALLAAAREPESAKAIVSRGGRPDLAGDYLPLVKTPTLLIVGGKDDVVIELNKTAMARMNCPVKLEIVSKATHLFEEPGTLATVARLAQSWFTTFLGKGDNVHG</sequence>
<comment type="caution">
    <text evidence="3">The sequence shown here is derived from an EMBL/GenBank/DDBJ whole genome shotgun (WGS) entry which is preliminary data.</text>
</comment>
<proteinExistence type="predicted"/>
<dbReference type="EMBL" id="LNYX01000031">
    <property type="protein sequence ID" value="KTD61756.1"/>
    <property type="molecule type" value="Genomic_DNA"/>
</dbReference>
<dbReference type="AlphaFoldDB" id="A0A0W0YY04"/>
<keyword evidence="1" id="KW-0378">Hydrolase</keyword>
<dbReference type="GO" id="GO:0052689">
    <property type="term" value="F:carboxylic ester hydrolase activity"/>
    <property type="evidence" value="ECO:0007669"/>
    <property type="project" value="UniProtKB-ARBA"/>
</dbReference>
<keyword evidence="4" id="KW-1185">Reference proteome</keyword>
<dbReference type="STRING" id="452.Lspi_2386"/>
<accession>A0A0W0YY04</accession>
<evidence type="ECO:0000313" key="3">
    <source>
        <dbReference type="EMBL" id="KTD61756.1"/>
    </source>
</evidence>
<organism evidence="3 4">
    <name type="scientific">Legionella spiritensis</name>
    <dbReference type="NCBI Taxonomy" id="452"/>
    <lineage>
        <taxon>Bacteria</taxon>
        <taxon>Pseudomonadati</taxon>
        <taxon>Pseudomonadota</taxon>
        <taxon>Gammaproteobacteria</taxon>
        <taxon>Legionellales</taxon>
        <taxon>Legionellaceae</taxon>
        <taxon>Legionella</taxon>
    </lineage>
</organism>
<dbReference type="Proteomes" id="UP000054877">
    <property type="component" value="Unassembled WGS sequence"/>
</dbReference>
<keyword evidence="3" id="KW-0808">Transferase</keyword>
<gene>
    <name evidence="3" type="ORF">Lspi_2386</name>
</gene>
<dbReference type="SUPFAM" id="SSF53474">
    <property type="entry name" value="alpha/beta-Hydrolases"/>
    <property type="match status" value="1"/>
</dbReference>
<dbReference type="GO" id="GO:0016740">
    <property type="term" value="F:transferase activity"/>
    <property type="evidence" value="ECO:0007669"/>
    <property type="project" value="UniProtKB-KW"/>
</dbReference>
<evidence type="ECO:0000259" key="2">
    <source>
        <dbReference type="Pfam" id="PF01738"/>
    </source>
</evidence>
<dbReference type="Pfam" id="PF01738">
    <property type="entry name" value="DLH"/>
    <property type="match status" value="1"/>
</dbReference>
<name>A0A0W0YY04_LEGSP</name>
<evidence type="ECO:0000256" key="1">
    <source>
        <dbReference type="ARBA" id="ARBA00022801"/>
    </source>
</evidence>
<dbReference type="Gene3D" id="3.40.50.1820">
    <property type="entry name" value="alpha/beta hydrolase"/>
    <property type="match status" value="1"/>
</dbReference>
<dbReference type="OrthoDB" id="9810066at2"/>
<dbReference type="InterPro" id="IPR050261">
    <property type="entry name" value="FrsA_esterase"/>
</dbReference>
<dbReference type="PANTHER" id="PTHR22946:SF9">
    <property type="entry name" value="POLYKETIDE TRANSFERASE AF380"/>
    <property type="match status" value="1"/>
</dbReference>
<evidence type="ECO:0000313" key="4">
    <source>
        <dbReference type="Proteomes" id="UP000054877"/>
    </source>
</evidence>
<dbReference type="PANTHER" id="PTHR22946">
    <property type="entry name" value="DIENELACTONE HYDROLASE DOMAIN-CONTAINING PROTEIN-RELATED"/>
    <property type="match status" value="1"/>
</dbReference>
<dbReference type="InterPro" id="IPR029058">
    <property type="entry name" value="AB_hydrolase_fold"/>
</dbReference>
<dbReference type="InterPro" id="IPR002925">
    <property type="entry name" value="Dienelactn_hydro"/>
</dbReference>
<dbReference type="PATRIC" id="fig|452.5.peg.2634"/>
<dbReference type="RefSeq" id="WP_058484283.1">
    <property type="nucleotide sequence ID" value="NZ_CAAAII010000001.1"/>
</dbReference>